<proteinExistence type="predicted"/>
<dbReference type="GO" id="GO:0005886">
    <property type="term" value="C:plasma membrane"/>
    <property type="evidence" value="ECO:0007669"/>
    <property type="project" value="TreeGrafter"/>
</dbReference>
<evidence type="ECO:0000256" key="4">
    <source>
        <dbReference type="ARBA" id="ARBA00023136"/>
    </source>
</evidence>
<keyword evidence="3 6" id="KW-1133">Transmembrane helix</keyword>
<dbReference type="PANTHER" id="PTHR21324:SF2">
    <property type="entry name" value="EG:22E5.9 PROTEIN"/>
    <property type="match status" value="1"/>
</dbReference>
<dbReference type="InterPro" id="IPR019402">
    <property type="entry name" value="CWH43_N"/>
</dbReference>
<evidence type="ECO:0000256" key="6">
    <source>
        <dbReference type="SAM" id="Phobius"/>
    </source>
</evidence>
<organism evidence="8 9">
    <name type="scientific">Saccharomyces pastorianus</name>
    <name type="common">Lager yeast</name>
    <name type="synonym">Saccharomyces cerevisiae x Saccharomyces eubayanus</name>
    <dbReference type="NCBI Taxonomy" id="27292"/>
    <lineage>
        <taxon>Eukaryota</taxon>
        <taxon>Fungi</taxon>
        <taxon>Dikarya</taxon>
        <taxon>Ascomycota</taxon>
        <taxon>Saccharomycotina</taxon>
        <taxon>Saccharomycetes</taxon>
        <taxon>Saccharomycetales</taxon>
        <taxon>Saccharomycetaceae</taxon>
        <taxon>Saccharomyces</taxon>
    </lineage>
</organism>
<evidence type="ECO:0000256" key="2">
    <source>
        <dbReference type="ARBA" id="ARBA00022692"/>
    </source>
</evidence>
<dbReference type="OrthoDB" id="10032492at2759"/>
<evidence type="ECO:0000256" key="3">
    <source>
        <dbReference type="ARBA" id="ARBA00022989"/>
    </source>
</evidence>
<keyword evidence="9" id="KW-1185">Reference proteome</keyword>
<keyword evidence="4 6" id="KW-0472">Membrane</keyword>
<dbReference type="GO" id="GO:0012505">
    <property type="term" value="C:endomembrane system"/>
    <property type="evidence" value="ECO:0007669"/>
    <property type="project" value="UniProtKB-SubCell"/>
</dbReference>
<sequence length="353" mass="40510">MSQFKRPGNWLFIVPWIAFIPWYGMLIAMLACWAGQGHPIYWFMHTEQFPVYISDIGATNLRPLFISCAAWQGLGYVITVACEFFQRSGYLPFQLKKHDPSISDSTSYAEKFHSGKFLMPPYYTKDERNLIFTAFVFGCIGELGLLFCSIFSTAHYDHVHVAMVSVFVVFMFLSICCLSAEYFLMGRHYASIHPLANSNLNTQSSEKSFNQSFNIVDDLPWYKWQGHIWNKFTISATLKTIWLALAVVWAICFGAINDRSKSACFEWLLAFWFGVIFIILSVDFYMGGRYRKSRYFKHVESFSGYYKYDKALGLYHSEEVLPSEDNADAITTDTASSNNHDNTASNESLQVVV</sequence>
<evidence type="ECO:0000259" key="7">
    <source>
        <dbReference type="Pfam" id="PF10277"/>
    </source>
</evidence>
<dbReference type="PROSITE" id="PS51257">
    <property type="entry name" value="PROKAR_LIPOPROTEIN"/>
    <property type="match status" value="1"/>
</dbReference>
<feature type="region of interest" description="Disordered" evidence="5">
    <location>
        <begin position="332"/>
        <end position="353"/>
    </location>
</feature>
<feature type="domain" description="CWH43-like N-terminal" evidence="7">
    <location>
        <begin position="11"/>
        <end position="286"/>
    </location>
</feature>
<reference evidence="8 9" key="1">
    <citation type="journal article" date="2019" name="BMC Genomics">
        <title>Chromosome level assembly and comparative genome analysis confirm lager-brewing yeasts originated from a single hybridization.</title>
        <authorList>
            <person name="Salazar A.N."/>
            <person name="Gorter de Vries A.R."/>
            <person name="van den Broek M."/>
            <person name="Brouwers N."/>
            <person name="de la Torre Cortes P."/>
            <person name="Kuijpers N.G.A."/>
            <person name="Daran J.G."/>
            <person name="Abeel T."/>
        </authorList>
    </citation>
    <scope>NUCLEOTIDE SEQUENCE [LARGE SCALE GENOMIC DNA]</scope>
    <source>
        <strain evidence="8 9">CBS 1483</strain>
    </source>
</reference>
<evidence type="ECO:0000256" key="5">
    <source>
        <dbReference type="SAM" id="MobiDB-lite"/>
    </source>
</evidence>
<dbReference type="InterPro" id="IPR050911">
    <property type="entry name" value="DRAM/TMEM150_Autophagy_Mod"/>
</dbReference>
<feature type="transmembrane region" description="Helical" evidence="6">
    <location>
        <begin position="160"/>
        <end position="184"/>
    </location>
</feature>
<feature type="transmembrane region" description="Helical" evidence="6">
    <location>
        <begin position="268"/>
        <end position="287"/>
    </location>
</feature>
<dbReference type="EMBL" id="CP049008">
    <property type="protein sequence ID" value="QID86398.1"/>
    <property type="molecule type" value="Genomic_DNA"/>
</dbReference>
<dbReference type="Proteomes" id="UP000501346">
    <property type="component" value="Chromosome SeXI"/>
</dbReference>
<feature type="transmembrane region" description="Helical" evidence="6">
    <location>
        <begin position="12"/>
        <end position="34"/>
    </location>
</feature>
<dbReference type="AlphaFoldDB" id="A0A6C1EAP3"/>
<accession>A0A6C1EAP3</accession>
<keyword evidence="2 6" id="KW-0812">Transmembrane</keyword>
<feature type="transmembrane region" description="Helical" evidence="6">
    <location>
        <begin position="232"/>
        <end position="256"/>
    </location>
</feature>
<name>A0A6C1EAP3_SACPS</name>
<feature type="transmembrane region" description="Helical" evidence="6">
    <location>
        <begin position="130"/>
        <end position="154"/>
    </location>
</feature>
<evidence type="ECO:0000256" key="1">
    <source>
        <dbReference type="ARBA" id="ARBA00004127"/>
    </source>
</evidence>
<gene>
    <name evidence="8" type="primary">SFK1_2</name>
    <name evidence="8" type="ORF">GRS66_009025</name>
</gene>
<dbReference type="PANTHER" id="PTHR21324">
    <property type="entry name" value="FASTING-INDUCIBLE INTEGRAL MEMBRANE PROTEIN TM6P1-RELATED"/>
    <property type="match status" value="1"/>
</dbReference>
<dbReference type="Pfam" id="PF10277">
    <property type="entry name" value="Frag1"/>
    <property type="match status" value="1"/>
</dbReference>
<comment type="subcellular location">
    <subcellularLocation>
        <location evidence="1">Endomembrane system</location>
        <topology evidence="1">Multi-pass membrane protein</topology>
    </subcellularLocation>
</comment>
<evidence type="ECO:0000313" key="8">
    <source>
        <dbReference type="EMBL" id="QID86398.1"/>
    </source>
</evidence>
<protein>
    <submittedName>
        <fullName evidence="8">Protein sfk1</fullName>
    </submittedName>
</protein>
<evidence type="ECO:0000313" key="9">
    <source>
        <dbReference type="Proteomes" id="UP000501346"/>
    </source>
</evidence>